<dbReference type="RefSeq" id="WP_094415896.1">
    <property type="nucleotide sequence ID" value="NZ_NOXV01000294.1"/>
</dbReference>
<dbReference type="GO" id="GO:0005886">
    <property type="term" value="C:plasma membrane"/>
    <property type="evidence" value="ECO:0007669"/>
    <property type="project" value="TreeGrafter"/>
</dbReference>
<dbReference type="InterPro" id="IPR002550">
    <property type="entry name" value="CNNM"/>
</dbReference>
<dbReference type="Pfam" id="PF03471">
    <property type="entry name" value="CorC_HlyC"/>
    <property type="match status" value="1"/>
</dbReference>
<dbReference type="InterPro" id="IPR000644">
    <property type="entry name" value="CBS_dom"/>
</dbReference>
<dbReference type="SUPFAM" id="SSF54631">
    <property type="entry name" value="CBS-domain pair"/>
    <property type="match status" value="1"/>
</dbReference>
<keyword evidence="2 8" id="KW-0812">Transmembrane</keyword>
<feature type="domain" description="CNNM transmembrane" evidence="11">
    <location>
        <begin position="1"/>
        <end position="115"/>
    </location>
</feature>
<dbReference type="Pfam" id="PF01595">
    <property type="entry name" value="CNNM"/>
    <property type="match status" value="1"/>
</dbReference>
<name>A0A255YYS0_9FLAO</name>
<feature type="transmembrane region" description="Helical" evidence="9">
    <location>
        <begin position="85"/>
        <end position="113"/>
    </location>
</feature>
<dbReference type="PROSITE" id="PS51846">
    <property type="entry name" value="CNNM"/>
    <property type="match status" value="1"/>
</dbReference>
<dbReference type="PROSITE" id="PS51371">
    <property type="entry name" value="CBS"/>
    <property type="match status" value="1"/>
</dbReference>
<comment type="caution">
    <text evidence="12">The sequence shown here is derived from an EMBL/GenBank/DDBJ whole genome shotgun (WGS) entry which is preliminary data.</text>
</comment>
<gene>
    <name evidence="12" type="ORF">CHU92_12000</name>
</gene>
<evidence type="ECO:0000259" key="11">
    <source>
        <dbReference type="PROSITE" id="PS51846"/>
    </source>
</evidence>
<evidence type="ECO:0000256" key="9">
    <source>
        <dbReference type="SAM" id="Phobius"/>
    </source>
</evidence>
<evidence type="ECO:0000256" key="3">
    <source>
        <dbReference type="ARBA" id="ARBA00022737"/>
    </source>
</evidence>
<keyword evidence="5 7" id="KW-0129">CBS domain</keyword>
<comment type="subcellular location">
    <subcellularLocation>
        <location evidence="1">Membrane</location>
        <topology evidence="1">Multi-pass membrane protein</topology>
    </subcellularLocation>
</comment>
<dbReference type="InterPro" id="IPR005170">
    <property type="entry name" value="Transptr-assoc_dom"/>
</dbReference>
<dbReference type="PANTHER" id="PTHR22777">
    <property type="entry name" value="HEMOLYSIN-RELATED"/>
    <property type="match status" value="1"/>
</dbReference>
<keyword evidence="4 8" id="KW-1133">Transmembrane helix</keyword>
<evidence type="ECO:0000256" key="7">
    <source>
        <dbReference type="PROSITE-ProRule" id="PRU00703"/>
    </source>
</evidence>
<dbReference type="Gene3D" id="3.30.465.10">
    <property type="match status" value="1"/>
</dbReference>
<dbReference type="EMBL" id="NOXV01000294">
    <property type="protein sequence ID" value="OYQ34387.1"/>
    <property type="molecule type" value="Genomic_DNA"/>
</dbReference>
<organism evidence="12 13">
    <name type="scientific">Flavobacterium cyanobacteriorum</name>
    <dbReference type="NCBI Taxonomy" id="2022802"/>
    <lineage>
        <taxon>Bacteria</taxon>
        <taxon>Pseudomonadati</taxon>
        <taxon>Bacteroidota</taxon>
        <taxon>Flavobacteriia</taxon>
        <taxon>Flavobacteriales</taxon>
        <taxon>Flavobacteriaceae</taxon>
        <taxon>Flavobacterium</taxon>
    </lineage>
</organism>
<proteinExistence type="predicted"/>
<sequence>METAIIIVCLLLSAFFSGMEIAYVSSNKVYLGVEKKQSAFLSRVLSRLTADPTRFIAAMLVCNSIVLVIYSYYMGNAIMYQLTQAGLVLLPFYTEIVQVFIATFVLLLTAEFLPKVFFQVYANRLLKVLAVPAYFFCWLFSLPAKAMLSITDFILIKIFRTRGDRPHAYFSMNELGNYISEQMSGVSPREEVDSEIQIFRNALEFSDMKARNIMTPRTEIAAVEINDSVAGLKQLFITTGYSKIIVYKDTLDNVVGYIHSFDLFKKPGTIGSVMIPIEYAPETILIKELLNILTRKRKSMAVILDEYGGTSGIVTVEDIIEELFGEIEDEHDEDEVFMAQDLGNGAYLFSARLDVEYINKMYGLSIPGHDAYSTLGGFIVYYNGDIPNTGEKIICNGFDIIIEQATNKRIERVRIAPAAQK</sequence>
<evidence type="ECO:0000256" key="6">
    <source>
        <dbReference type="ARBA" id="ARBA00023136"/>
    </source>
</evidence>
<dbReference type="InterPro" id="IPR046342">
    <property type="entry name" value="CBS_dom_sf"/>
</dbReference>
<evidence type="ECO:0000256" key="1">
    <source>
        <dbReference type="ARBA" id="ARBA00004141"/>
    </source>
</evidence>
<keyword evidence="3" id="KW-0677">Repeat</keyword>
<dbReference type="Gene3D" id="3.10.580.10">
    <property type="entry name" value="CBS-domain"/>
    <property type="match status" value="1"/>
</dbReference>
<evidence type="ECO:0000259" key="10">
    <source>
        <dbReference type="PROSITE" id="PS51371"/>
    </source>
</evidence>
<dbReference type="SMART" id="SM01091">
    <property type="entry name" value="CorC_HlyC"/>
    <property type="match status" value="1"/>
</dbReference>
<evidence type="ECO:0000256" key="4">
    <source>
        <dbReference type="ARBA" id="ARBA00022989"/>
    </source>
</evidence>
<dbReference type="GO" id="GO:0050660">
    <property type="term" value="F:flavin adenine dinucleotide binding"/>
    <property type="evidence" value="ECO:0007669"/>
    <property type="project" value="InterPro"/>
</dbReference>
<feature type="transmembrane region" description="Helical" evidence="9">
    <location>
        <begin position="133"/>
        <end position="156"/>
    </location>
</feature>
<dbReference type="InterPro" id="IPR044751">
    <property type="entry name" value="Ion_transp-like_CBS"/>
</dbReference>
<dbReference type="AlphaFoldDB" id="A0A255YYS0"/>
<reference evidence="12 13" key="1">
    <citation type="submission" date="2017-07" db="EMBL/GenBank/DDBJ databases">
        <title>Flavobacterium cyanobacteriorum sp. nov., isolated from cyanobacterial aggregates in a eutrophic lake.</title>
        <authorList>
            <person name="Cai H."/>
        </authorList>
    </citation>
    <scope>NUCLEOTIDE SEQUENCE [LARGE SCALE GENOMIC DNA]</scope>
    <source>
        <strain evidence="12 13">TH021</strain>
    </source>
</reference>
<dbReference type="InterPro" id="IPR036318">
    <property type="entry name" value="FAD-bd_PCMH-like_sf"/>
</dbReference>
<evidence type="ECO:0000313" key="13">
    <source>
        <dbReference type="Proteomes" id="UP000216605"/>
    </source>
</evidence>
<dbReference type="OrthoDB" id="9798188at2"/>
<dbReference type="Proteomes" id="UP000216605">
    <property type="component" value="Unassembled WGS sequence"/>
</dbReference>
<evidence type="ECO:0000256" key="8">
    <source>
        <dbReference type="PROSITE-ProRule" id="PRU01193"/>
    </source>
</evidence>
<evidence type="ECO:0000313" key="12">
    <source>
        <dbReference type="EMBL" id="OYQ34387.1"/>
    </source>
</evidence>
<dbReference type="Pfam" id="PF00571">
    <property type="entry name" value="CBS"/>
    <property type="match status" value="1"/>
</dbReference>
<keyword evidence="13" id="KW-1185">Reference proteome</keyword>
<evidence type="ECO:0000256" key="5">
    <source>
        <dbReference type="ARBA" id="ARBA00023122"/>
    </source>
</evidence>
<dbReference type="CDD" id="cd04590">
    <property type="entry name" value="CBS_pair_CorC_HlyC_assoc"/>
    <property type="match status" value="1"/>
</dbReference>
<feature type="domain" description="CBS" evidence="10">
    <location>
        <begin position="273"/>
        <end position="333"/>
    </location>
</feature>
<feature type="transmembrane region" description="Helical" evidence="9">
    <location>
        <begin position="55"/>
        <end position="73"/>
    </location>
</feature>
<accession>A0A255YYS0</accession>
<evidence type="ECO:0000256" key="2">
    <source>
        <dbReference type="ARBA" id="ARBA00022692"/>
    </source>
</evidence>
<protein>
    <submittedName>
        <fullName evidence="12">Hemolysin</fullName>
    </submittedName>
</protein>
<keyword evidence="6 8" id="KW-0472">Membrane</keyword>
<dbReference type="PANTHER" id="PTHR22777:SF17">
    <property type="entry name" value="UPF0053 PROTEIN SLL0260"/>
    <property type="match status" value="1"/>
</dbReference>
<dbReference type="SUPFAM" id="SSF56176">
    <property type="entry name" value="FAD-binding/transporter-associated domain-like"/>
    <property type="match status" value="1"/>
</dbReference>
<dbReference type="InterPro" id="IPR016169">
    <property type="entry name" value="FAD-bd_PCMH_sub2"/>
</dbReference>